<evidence type="ECO:0000313" key="4">
    <source>
        <dbReference type="Proteomes" id="UP001597299"/>
    </source>
</evidence>
<gene>
    <name evidence="3" type="ORF">ACFSNC_05935</name>
</gene>
<sequence length="327" mass="35661">MLKSIKRYTTGALSAALLLGSSLAALAADTVSIRLDWAYGSEHAPIFLAIKKGFFADEGIEVKLMPGEGSSVTAKLVGNRDADFGYATADQILIAAQRGLPLLTTAVILQQNATALIFPKDKPIKDLKKDLAGKTVGVQLKSTTKLQWDKVKGDQKLDATTFKEVPADLAIVPLLSAGRIDAGIGYFFNDGLKARAAGMDVDWILFEDLGVKIYSTALFTNSEFAQKNPDLVRRFTRAFVKGWIYAKAHEPEALAAFIEANPETDKVYAKMKLPEVLRLTESEDVSKTTMGHSTPEGWNSLQETLLQMGVLPQKIDVGTIYTNDYLK</sequence>
<protein>
    <submittedName>
        <fullName evidence="3">ABC transporter substrate-binding protein</fullName>
    </submittedName>
</protein>
<evidence type="ECO:0000259" key="2">
    <source>
        <dbReference type="Pfam" id="PF09084"/>
    </source>
</evidence>
<name>A0ABW4YUJ0_9HYPH</name>
<keyword evidence="1" id="KW-0732">Signal</keyword>
<feature type="domain" description="SsuA/THI5-like" evidence="2">
    <location>
        <begin position="42"/>
        <end position="252"/>
    </location>
</feature>
<organism evidence="3 4">
    <name type="scientific">Ancylobacter oerskovii</name>
    <dbReference type="NCBI Taxonomy" id="459519"/>
    <lineage>
        <taxon>Bacteria</taxon>
        <taxon>Pseudomonadati</taxon>
        <taxon>Pseudomonadota</taxon>
        <taxon>Alphaproteobacteria</taxon>
        <taxon>Hyphomicrobiales</taxon>
        <taxon>Xanthobacteraceae</taxon>
        <taxon>Ancylobacter</taxon>
    </lineage>
</organism>
<reference evidence="4" key="1">
    <citation type="journal article" date="2019" name="Int. J. Syst. Evol. Microbiol.">
        <title>The Global Catalogue of Microorganisms (GCM) 10K type strain sequencing project: providing services to taxonomists for standard genome sequencing and annotation.</title>
        <authorList>
            <consortium name="The Broad Institute Genomics Platform"/>
            <consortium name="The Broad Institute Genome Sequencing Center for Infectious Disease"/>
            <person name="Wu L."/>
            <person name="Ma J."/>
        </authorList>
    </citation>
    <scope>NUCLEOTIDE SEQUENCE [LARGE SCALE GENOMIC DNA]</scope>
    <source>
        <strain evidence="4">CCM 7435</strain>
    </source>
</reference>
<dbReference type="InterPro" id="IPR015168">
    <property type="entry name" value="SsuA/THI5"/>
</dbReference>
<keyword evidence="4" id="KW-1185">Reference proteome</keyword>
<comment type="caution">
    <text evidence="3">The sequence shown here is derived from an EMBL/GenBank/DDBJ whole genome shotgun (WGS) entry which is preliminary data.</text>
</comment>
<dbReference type="PANTHER" id="PTHR31528">
    <property type="entry name" value="4-AMINO-5-HYDROXYMETHYL-2-METHYLPYRIMIDINE PHOSPHATE SYNTHASE THI11-RELATED"/>
    <property type="match status" value="1"/>
</dbReference>
<feature type="signal peptide" evidence="1">
    <location>
        <begin position="1"/>
        <end position="27"/>
    </location>
</feature>
<evidence type="ECO:0000256" key="1">
    <source>
        <dbReference type="SAM" id="SignalP"/>
    </source>
</evidence>
<dbReference type="SUPFAM" id="SSF53850">
    <property type="entry name" value="Periplasmic binding protein-like II"/>
    <property type="match status" value="1"/>
</dbReference>
<evidence type="ECO:0000313" key="3">
    <source>
        <dbReference type="EMBL" id="MFD2139928.1"/>
    </source>
</evidence>
<feature type="chain" id="PRO_5045536912" evidence="1">
    <location>
        <begin position="28"/>
        <end position="327"/>
    </location>
</feature>
<dbReference type="Gene3D" id="3.40.190.10">
    <property type="entry name" value="Periplasmic binding protein-like II"/>
    <property type="match status" value="2"/>
</dbReference>
<dbReference type="PANTHER" id="PTHR31528:SF3">
    <property type="entry name" value="THIAMINE BIOSYNTHESIS PROTEIN HI_0357-RELATED"/>
    <property type="match status" value="1"/>
</dbReference>
<proteinExistence type="predicted"/>
<dbReference type="InterPro" id="IPR027939">
    <property type="entry name" value="NMT1/THI5"/>
</dbReference>
<dbReference type="EMBL" id="JBHUHD010000001">
    <property type="protein sequence ID" value="MFD2139928.1"/>
    <property type="molecule type" value="Genomic_DNA"/>
</dbReference>
<dbReference type="Proteomes" id="UP001597299">
    <property type="component" value="Unassembled WGS sequence"/>
</dbReference>
<dbReference type="RefSeq" id="WP_213353382.1">
    <property type="nucleotide sequence ID" value="NZ_JAHBGB010000033.1"/>
</dbReference>
<dbReference type="Pfam" id="PF09084">
    <property type="entry name" value="NMT1"/>
    <property type="match status" value="1"/>
</dbReference>
<accession>A0ABW4YUJ0</accession>